<keyword evidence="5" id="KW-0067">ATP-binding</keyword>
<evidence type="ECO:0000256" key="6">
    <source>
        <dbReference type="SAM" id="MobiDB-lite"/>
    </source>
</evidence>
<dbReference type="AlphaFoldDB" id="A0AAW1SVA0"/>
<keyword evidence="4" id="KW-0547">Nucleotide-binding</keyword>
<dbReference type="GO" id="GO:0005737">
    <property type="term" value="C:cytoplasm"/>
    <property type="evidence" value="ECO:0007669"/>
    <property type="project" value="UniProtKB-SubCell"/>
</dbReference>
<dbReference type="Proteomes" id="UP001485043">
    <property type="component" value="Unassembled WGS sequence"/>
</dbReference>
<organism evidence="7 8">
    <name type="scientific">Apatococcus fuscideae</name>
    <dbReference type="NCBI Taxonomy" id="2026836"/>
    <lineage>
        <taxon>Eukaryota</taxon>
        <taxon>Viridiplantae</taxon>
        <taxon>Chlorophyta</taxon>
        <taxon>core chlorophytes</taxon>
        <taxon>Trebouxiophyceae</taxon>
        <taxon>Chlorellales</taxon>
        <taxon>Chlorellaceae</taxon>
        <taxon>Apatococcus</taxon>
    </lineage>
</organism>
<dbReference type="PANTHER" id="PTHR45870:SF2">
    <property type="entry name" value="TUBULIN MONOGLYCYLASE TTLL3"/>
    <property type="match status" value="1"/>
</dbReference>
<keyword evidence="8" id="KW-1185">Reference proteome</keyword>
<dbReference type="GO" id="GO:0070736">
    <property type="term" value="F:protein-glycine ligase activity, initiating"/>
    <property type="evidence" value="ECO:0007669"/>
    <property type="project" value="TreeGrafter"/>
</dbReference>
<dbReference type="Gene3D" id="3.30.470.20">
    <property type="entry name" value="ATP-grasp fold, B domain"/>
    <property type="match status" value="1"/>
</dbReference>
<evidence type="ECO:0000256" key="2">
    <source>
        <dbReference type="ARBA" id="ARBA00022490"/>
    </source>
</evidence>
<evidence type="ECO:0000256" key="5">
    <source>
        <dbReference type="ARBA" id="ARBA00022840"/>
    </source>
</evidence>
<dbReference type="InterPro" id="IPR004344">
    <property type="entry name" value="TTL/TTLL_fam"/>
</dbReference>
<dbReference type="SUPFAM" id="SSF56059">
    <property type="entry name" value="Glutathione synthetase ATP-binding domain-like"/>
    <property type="match status" value="1"/>
</dbReference>
<evidence type="ECO:0000256" key="1">
    <source>
        <dbReference type="ARBA" id="ARBA00004496"/>
    </source>
</evidence>
<protein>
    <submittedName>
        <fullName evidence="7">Uncharacterized protein</fullName>
    </submittedName>
</protein>
<feature type="compositionally biased region" description="Basic and acidic residues" evidence="6">
    <location>
        <begin position="587"/>
        <end position="597"/>
    </location>
</feature>
<evidence type="ECO:0000256" key="3">
    <source>
        <dbReference type="ARBA" id="ARBA00022598"/>
    </source>
</evidence>
<dbReference type="PANTHER" id="PTHR45870">
    <property type="entry name" value="TUBULIN MONOGLYCYLASE TTLL3"/>
    <property type="match status" value="1"/>
</dbReference>
<evidence type="ECO:0000313" key="7">
    <source>
        <dbReference type="EMBL" id="KAK9857248.1"/>
    </source>
</evidence>
<accession>A0AAW1SVA0</accession>
<evidence type="ECO:0000256" key="4">
    <source>
        <dbReference type="ARBA" id="ARBA00022741"/>
    </source>
</evidence>
<comment type="caution">
    <text evidence="7">The sequence shown here is derived from an EMBL/GenBank/DDBJ whole genome shotgun (WGS) entry which is preliminary data.</text>
</comment>
<dbReference type="PROSITE" id="PS51221">
    <property type="entry name" value="TTL"/>
    <property type="match status" value="1"/>
</dbReference>
<dbReference type="GO" id="GO:0005524">
    <property type="term" value="F:ATP binding"/>
    <property type="evidence" value="ECO:0007669"/>
    <property type="project" value="UniProtKB-KW"/>
</dbReference>
<dbReference type="EMBL" id="JALJOV010000972">
    <property type="protein sequence ID" value="KAK9857248.1"/>
    <property type="molecule type" value="Genomic_DNA"/>
</dbReference>
<dbReference type="Pfam" id="PF03133">
    <property type="entry name" value="TTL"/>
    <property type="match status" value="1"/>
</dbReference>
<comment type="subcellular location">
    <subcellularLocation>
        <location evidence="1">Cytoplasm</location>
    </subcellularLocation>
</comment>
<dbReference type="InterPro" id="IPR051437">
    <property type="entry name" value="TTLL_monoglycylase"/>
</dbReference>
<proteinExistence type="predicted"/>
<evidence type="ECO:0000313" key="8">
    <source>
        <dbReference type="Proteomes" id="UP001485043"/>
    </source>
</evidence>
<gene>
    <name evidence="7" type="ORF">WJX84_000093</name>
</gene>
<keyword evidence="2" id="KW-0963">Cytoplasm</keyword>
<feature type="compositionally biased region" description="Low complexity" evidence="6">
    <location>
        <begin position="575"/>
        <end position="586"/>
    </location>
</feature>
<feature type="compositionally biased region" description="Low complexity" evidence="6">
    <location>
        <begin position="626"/>
        <end position="640"/>
    </location>
</feature>
<dbReference type="GO" id="GO:0015630">
    <property type="term" value="C:microtubule cytoskeleton"/>
    <property type="evidence" value="ECO:0007669"/>
    <property type="project" value="TreeGrafter"/>
</dbReference>
<feature type="region of interest" description="Disordered" evidence="6">
    <location>
        <begin position="568"/>
        <end position="661"/>
    </location>
</feature>
<reference evidence="7 8" key="1">
    <citation type="journal article" date="2024" name="Nat. Commun.">
        <title>Phylogenomics reveals the evolutionary origins of lichenization in chlorophyte algae.</title>
        <authorList>
            <person name="Puginier C."/>
            <person name="Libourel C."/>
            <person name="Otte J."/>
            <person name="Skaloud P."/>
            <person name="Haon M."/>
            <person name="Grisel S."/>
            <person name="Petersen M."/>
            <person name="Berrin J.G."/>
            <person name="Delaux P.M."/>
            <person name="Dal Grande F."/>
            <person name="Keller J."/>
        </authorList>
    </citation>
    <scope>NUCLEOTIDE SEQUENCE [LARGE SCALE GENOMIC DNA]</scope>
    <source>
        <strain evidence="7 8">SAG 2523</strain>
    </source>
</reference>
<keyword evidence="3" id="KW-0436">Ligase</keyword>
<sequence length="813" mass="91115">MEESSAPGQGRSAAQRNIRYIQELQLKQREALQVARQQTEEKALLRERLSQVVLSRRTEDLKDTQRKSIRPSAATLVDRAAARKLKRLESEQDSSRVVELHGQAEQSRLEELAKWRAKQRLCPDTKIFIMPDSYPDVRASLLRRGWVENTDASSACFNLKWTVQCSRWHCDIDPHMYYPRCFELCDDFDMTAFSVEFKWTAAEAIVKRVLADGGFSALGVPDLETLKTAKSICQRRACFARNFVHEDYCDGSFTPLPRMTAEEWAVVENCPCFKNMHMGNASSGAVEALSPIMQHDLEQLLQTLRSVNKQLDIDGMGNVWIMKPAGKSRGRGILCLNSLKGIQDRIRRESSLDTSVKTWVVQKYIERPLVIRNRKFDIRLWVLVTEVSPLTIWLYKDCYLRFCAEDYSLEDIGNVYSHLSNNCIARQSEHFEAEDVASGNMWHCQEFASFLDSAQSQPDLWATHLWPQLQQIVLASLSCALDSLEERRSSHELFGYDFVIDESLKAWLIEVNSSPSLEHSTPVTSTLCGDMIDDLFKVVLDMPKDAPLPPFTAANAVPSLLHHRELPTQAVGKNSISDPPTSSNSSPRDDETIHSEYDSGSGPDTLEQQPDEEGPNQPTGSHNPDAEAAMAPAEAATDRAQAPDSPELTPPAFPNTAELPDIGYDTGRWELLHRGTRAQEVIGVRQDIGRRDSTPRLVAKHFSRAGRKISQDRPVVQSNAAAQCNAAAQSHLQVLGPSLILDNQSASQNRLPPLPTRPLLRMQDSAEIASSLLNLKASPSLVQAFLRSRSATFDHDPVHPAAEPESPLHLQRL</sequence>
<name>A0AAW1SVA0_9CHLO</name>